<reference evidence="1" key="1">
    <citation type="submission" date="2021-03" db="EMBL/GenBank/DDBJ databases">
        <authorList>
            <consortium name="DOE Joint Genome Institute"/>
            <person name="Ahrendt S."/>
            <person name="Looney B.P."/>
            <person name="Miyauchi S."/>
            <person name="Morin E."/>
            <person name="Drula E."/>
            <person name="Courty P.E."/>
            <person name="Chicoki N."/>
            <person name="Fauchery L."/>
            <person name="Kohler A."/>
            <person name="Kuo A."/>
            <person name="Labutti K."/>
            <person name="Pangilinan J."/>
            <person name="Lipzen A."/>
            <person name="Riley R."/>
            <person name="Andreopoulos W."/>
            <person name="He G."/>
            <person name="Johnson J."/>
            <person name="Barry K.W."/>
            <person name="Grigoriev I.V."/>
            <person name="Nagy L."/>
            <person name="Hibbett D."/>
            <person name="Henrissat B."/>
            <person name="Matheny P.B."/>
            <person name="Labbe J."/>
            <person name="Martin F."/>
        </authorList>
    </citation>
    <scope>NUCLEOTIDE SEQUENCE</scope>
    <source>
        <strain evidence="1">HHB10654</strain>
    </source>
</reference>
<reference evidence="1" key="2">
    <citation type="journal article" date="2022" name="New Phytol.">
        <title>Evolutionary transition to the ectomycorrhizal habit in the genomes of a hyperdiverse lineage of mushroom-forming fungi.</title>
        <authorList>
            <person name="Looney B."/>
            <person name="Miyauchi S."/>
            <person name="Morin E."/>
            <person name="Drula E."/>
            <person name="Courty P.E."/>
            <person name="Kohler A."/>
            <person name="Kuo A."/>
            <person name="LaButti K."/>
            <person name="Pangilinan J."/>
            <person name="Lipzen A."/>
            <person name="Riley R."/>
            <person name="Andreopoulos W."/>
            <person name="He G."/>
            <person name="Johnson J."/>
            <person name="Nolan M."/>
            <person name="Tritt A."/>
            <person name="Barry K.W."/>
            <person name="Grigoriev I.V."/>
            <person name="Nagy L.G."/>
            <person name="Hibbett D."/>
            <person name="Henrissat B."/>
            <person name="Matheny P.B."/>
            <person name="Labbe J."/>
            <person name="Martin F.M."/>
        </authorList>
    </citation>
    <scope>NUCLEOTIDE SEQUENCE</scope>
    <source>
        <strain evidence="1">HHB10654</strain>
    </source>
</reference>
<organism evidence="1 2">
    <name type="scientific">Artomyces pyxidatus</name>
    <dbReference type="NCBI Taxonomy" id="48021"/>
    <lineage>
        <taxon>Eukaryota</taxon>
        <taxon>Fungi</taxon>
        <taxon>Dikarya</taxon>
        <taxon>Basidiomycota</taxon>
        <taxon>Agaricomycotina</taxon>
        <taxon>Agaricomycetes</taxon>
        <taxon>Russulales</taxon>
        <taxon>Auriscalpiaceae</taxon>
        <taxon>Artomyces</taxon>
    </lineage>
</organism>
<keyword evidence="2" id="KW-1185">Reference proteome</keyword>
<evidence type="ECO:0000313" key="2">
    <source>
        <dbReference type="Proteomes" id="UP000814140"/>
    </source>
</evidence>
<comment type="caution">
    <text evidence="1">The sequence shown here is derived from an EMBL/GenBank/DDBJ whole genome shotgun (WGS) entry which is preliminary data.</text>
</comment>
<gene>
    <name evidence="1" type="ORF">BV25DRAFT_1533529</name>
</gene>
<accession>A0ACB8SKX6</accession>
<protein>
    <submittedName>
        <fullName evidence="1">Uncharacterized protein</fullName>
    </submittedName>
</protein>
<evidence type="ECO:0000313" key="1">
    <source>
        <dbReference type="EMBL" id="KAI0056882.1"/>
    </source>
</evidence>
<dbReference type="Proteomes" id="UP000814140">
    <property type="component" value="Unassembled WGS sequence"/>
</dbReference>
<proteinExistence type="predicted"/>
<sequence>MVYTVSVRSSIAEVSPFHRLPRNACRCNRFRPNNHRDLRIPLRTSVIPSRSSQTEHMLQKHRRKSGSLVCTEEPRYSSRDRIPARVIMRARTCMVCDVLEGGAVALECGDILLLSSLAVPVTISIHTTSSIGQPRKHRQDRAAGETCVQCTRQRPCKVTEGDAPRANLCDGIISDPCLRGRNAPRCIPHIRKMQ</sequence>
<name>A0ACB8SKX6_9AGAM</name>
<dbReference type="EMBL" id="MU277256">
    <property type="protein sequence ID" value="KAI0056882.1"/>
    <property type="molecule type" value="Genomic_DNA"/>
</dbReference>